<dbReference type="EMBL" id="JBITGY010000001">
    <property type="protein sequence ID" value="MFI6496624.1"/>
    <property type="molecule type" value="Genomic_DNA"/>
</dbReference>
<reference evidence="1 2" key="1">
    <citation type="submission" date="2024-10" db="EMBL/GenBank/DDBJ databases">
        <title>The Natural Products Discovery Center: Release of the First 8490 Sequenced Strains for Exploring Actinobacteria Biosynthetic Diversity.</title>
        <authorList>
            <person name="Kalkreuter E."/>
            <person name="Kautsar S.A."/>
            <person name="Yang D."/>
            <person name="Bader C.D."/>
            <person name="Teijaro C.N."/>
            <person name="Fluegel L."/>
            <person name="Davis C.M."/>
            <person name="Simpson J.R."/>
            <person name="Lauterbach L."/>
            <person name="Steele A.D."/>
            <person name="Gui C."/>
            <person name="Meng S."/>
            <person name="Li G."/>
            <person name="Viehrig K."/>
            <person name="Ye F."/>
            <person name="Su P."/>
            <person name="Kiefer A.F."/>
            <person name="Nichols A."/>
            <person name="Cepeda A.J."/>
            <person name="Yan W."/>
            <person name="Fan B."/>
            <person name="Jiang Y."/>
            <person name="Adhikari A."/>
            <person name="Zheng C.-J."/>
            <person name="Schuster L."/>
            <person name="Cowan T.M."/>
            <person name="Smanski M.J."/>
            <person name="Chevrette M.G."/>
            <person name="De Carvalho L.P.S."/>
            <person name="Shen B."/>
        </authorList>
    </citation>
    <scope>NUCLEOTIDE SEQUENCE [LARGE SCALE GENOMIC DNA]</scope>
    <source>
        <strain evidence="1 2">NPDC050545</strain>
    </source>
</reference>
<evidence type="ECO:0000313" key="1">
    <source>
        <dbReference type="EMBL" id="MFI6496624.1"/>
    </source>
</evidence>
<gene>
    <name evidence="1" type="ORF">ACIBG2_04515</name>
</gene>
<dbReference type="Proteomes" id="UP001612741">
    <property type="component" value="Unassembled WGS sequence"/>
</dbReference>
<comment type="caution">
    <text evidence="1">The sequence shown here is derived from an EMBL/GenBank/DDBJ whole genome shotgun (WGS) entry which is preliminary data.</text>
</comment>
<dbReference type="RefSeq" id="WP_397078850.1">
    <property type="nucleotide sequence ID" value="NZ_JBITGY010000001.1"/>
</dbReference>
<proteinExistence type="predicted"/>
<accession>A0ABW7YQ48</accession>
<sequence>MTCAEGITFTATYRLLTALTDPRRFPATTWVQLYHQRWEH</sequence>
<name>A0ABW7YQ48_9ACTN</name>
<evidence type="ECO:0000313" key="2">
    <source>
        <dbReference type="Proteomes" id="UP001612741"/>
    </source>
</evidence>
<keyword evidence="2" id="KW-1185">Reference proteome</keyword>
<protein>
    <submittedName>
        <fullName evidence="1">Uncharacterized protein</fullName>
    </submittedName>
</protein>
<organism evidence="1 2">
    <name type="scientific">Nonomuraea typhae</name>
    <dbReference type="NCBI Taxonomy" id="2603600"/>
    <lineage>
        <taxon>Bacteria</taxon>
        <taxon>Bacillati</taxon>
        <taxon>Actinomycetota</taxon>
        <taxon>Actinomycetes</taxon>
        <taxon>Streptosporangiales</taxon>
        <taxon>Streptosporangiaceae</taxon>
        <taxon>Nonomuraea</taxon>
    </lineage>
</organism>